<evidence type="ECO:0000313" key="2">
    <source>
        <dbReference type="EMBL" id="THU86797.1"/>
    </source>
</evidence>
<feature type="compositionally biased region" description="Basic and acidic residues" evidence="1">
    <location>
        <begin position="146"/>
        <end position="168"/>
    </location>
</feature>
<feature type="compositionally biased region" description="Acidic residues" evidence="1">
    <location>
        <begin position="120"/>
        <end position="129"/>
    </location>
</feature>
<feature type="region of interest" description="Disordered" evidence="1">
    <location>
        <begin position="46"/>
        <end position="90"/>
    </location>
</feature>
<dbReference type="EMBL" id="ML179480">
    <property type="protein sequence ID" value="THU86797.1"/>
    <property type="molecule type" value="Genomic_DNA"/>
</dbReference>
<name>A0A4S8LD10_DENBC</name>
<evidence type="ECO:0000313" key="3">
    <source>
        <dbReference type="Proteomes" id="UP000297245"/>
    </source>
</evidence>
<accession>A0A4S8LD10</accession>
<feature type="region of interest" description="Disordered" evidence="1">
    <location>
        <begin position="107"/>
        <end position="171"/>
    </location>
</feature>
<keyword evidence="3" id="KW-1185">Reference proteome</keyword>
<feature type="compositionally biased region" description="Polar residues" evidence="1">
    <location>
        <begin position="110"/>
        <end position="119"/>
    </location>
</feature>
<dbReference type="Proteomes" id="UP000297245">
    <property type="component" value="Unassembled WGS sequence"/>
</dbReference>
<proteinExistence type="predicted"/>
<gene>
    <name evidence="2" type="ORF">K435DRAFT_921995</name>
</gene>
<feature type="region of interest" description="Disordered" evidence="1">
    <location>
        <begin position="1"/>
        <end position="26"/>
    </location>
</feature>
<organism evidence="2 3">
    <name type="scientific">Dendrothele bispora (strain CBS 962.96)</name>
    <dbReference type="NCBI Taxonomy" id="1314807"/>
    <lineage>
        <taxon>Eukaryota</taxon>
        <taxon>Fungi</taxon>
        <taxon>Dikarya</taxon>
        <taxon>Basidiomycota</taxon>
        <taxon>Agaricomycotina</taxon>
        <taxon>Agaricomycetes</taxon>
        <taxon>Agaricomycetidae</taxon>
        <taxon>Agaricales</taxon>
        <taxon>Agaricales incertae sedis</taxon>
        <taxon>Dendrothele</taxon>
    </lineage>
</organism>
<evidence type="ECO:0000256" key="1">
    <source>
        <dbReference type="SAM" id="MobiDB-lite"/>
    </source>
</evidence>
<protein>
    <submittedName>
        <fullName evidence="2">Uncharacterized protein</fullName>
    </submittedName>
</protein>
<dbReference type="AlphaFoldDB" id="A0A4S8LD10"/>
<reference evidence="2 3" key="1">
    <citation type="journal article" date="2019" name="Nat. Ecol. Evol.">
        <title>Megaphylogeny resolves global patterns of mushroom evolution.</title>
        <authorList>
            <person name="Varga T."/>
            <person name="Krizsan K."/>
            <person name="Foldi C."/>
            <person name="Dima B."/>
            <person name="Sanchez-Garcia M."/>
            <person name="Sanchez-Ramirez S."/>
            <person name="Szollosi G.J."/>
            <person name="Szarkandi J.G."/>
            <person name="Papp V."/>
            <person name="Albert L."/>
            <person name="Andreopoulos W."/>
            <person name="Angelini C."/>
            <person name="Antonin V."/>
            <person name="Barry K.W."/>
            <person name="Bougher N.L."/>
            <person name="Buchanan P."/>
            <person name="Buyck B."/>
            <person name="Bense V."/>
            <person name="Catcheside P."/>
            <person name="Chovatia M."/>
            <person name="Cooper J."/>
            <person name="Damon W."/>
            <person name="Desjardin D."/>
            <person name="Finy P."/>
            <person name="Geml J."/>
            <person name="Haridas S."/>
            <person name="Hughes K."/>
            <person name="Justo A."/>
            <person name="Karasinski D."/>
            <person name="Kautmanova I."/>
            <person name="Kiss B."/>
            <person name="Kocsube S."/>
            <person name="Kotiranta H."/>
            <person name="LaButti K.M."/>
            <person name="Lechner B.E."/>
            <person name="Liimatainen K."/>
            <person name="Lipzen A."/>
            <person name="Lukacs Z."/>
            <person name="Mihaltcheva S."/>
            <person name="Morgado L.N."/>
            <person name="Niskanen T."/>
            <person name="Noordeloos M.E."/>
            <person name="Ohm R.A."/>
            <person name="Ortiz-Santana B."/>
            <person name="Ovrebo C."/>
            <person name="Racz N."/>
            <person name="Riley R."/>
            <person name="Savchenko A."/>
            <person name="Shiryaev A."/>
            <person name="Soop K."/>
            <person name="Spirin V."/>
            <person name="Szebenyi C."/>
            <person name="Tomsovsky M."/>
            <person name="Tulloss R.E."/>
            <person name="Uehling J."/>
            <person name="Grigoriev I.V."/>
            <person name="Vagvolgyi C."/>
            <person name="Papp T."/>
            <person name="Martin F.M."/>
            <person name="Miettinen O."/>
            <person name="Hibbett D.S."/>
            <person name="Nagy L.G."/>
        </authorList>
    </citation>
    <scope>NUCLEOTIDE SEQUENCE [LARGE SCALE GENOMIC DNA]</scope>
    <source>
        <strain evidence="2 3">CBS 962.96</strain>
    </source>
</reference>
<sequence>MQRHYYKKHGEDMAGHPELNPNWPRGNLSDLIRKVRMVNENYVRCQENNNQGDGDFPTSHADNNHYDAGQPFSPPTSQPEAGFDDSHAHDADTDWFQYSSWNSGWAPVQYDQQTSGNDQGTEDAYDQDTDGQTAAEDPPSNPTNTEHSDGPLKDNRRSDYNTKNHHNGDYTVNIQGGGVATTGFYAGHTTAAVQGPSMPTNNAIAVVYPQLSFGQAPSLVVIWWLASCSSFSTPGGFGKEGWGCFRTIVDPGLSAGRAYGKLKKDKSEYDHICLCMQNRLFGQVNVHETYVNGEFKSKPKYCALK</sequence>